<evidence type="ECO:0000313" key="9">
    <source>
        <dbReference type="EMBL" id="EMS69634.1"/>
    </source>
</evidence>
<name>S0FKC0_RUMCE</name>
<evidence type="ECO:0000313" key="10">
    <source>
        <dbReference type="Proteomes" id="UP000014155"/>
    </source>
</evidence>
<evidence type="ECO:0000256" key="3">
    <source>
        <dbReference type="ARBA" id="ARBA00022448"/>
    </source>
</evidence>
<evidence type="ECO:0000256" key="5">
    <source>
        <dbReference type="ARBA" id="ARBA00022692"/>
    </source>
</evidence>
<dbReference type="PATRIC" id="fig|1195236.3.peg.4864"/>
<comment type="caution">
    <text evidence="9">The sequence shown here is derived from an EMBL/GenBank/DDBJ whole genome shotgun (WGS) entry which is preliminary data.</text>
</comment>
<keyword evidence="5 8" id="KW-0812">Transmembrane</keyword>
<dbReference type="GO" id="GO:0005886">
    <property type="term" value="C:plasma membrane"/>
    <property type="evidence" value="ECO:0007669"/>
    <property type="project" value="UniProtKB-SubCell"/>
</dbReference>
<comment type="similarity">
    <text evidence="2">Belongs to the nicotinamide ribonucleoside (NR) uptake permease (TC 4.B.1) family.</text>
</comment>
<comment type="subcellular location">
    <subcellularLocation>
        <location evidence="1">Cell membrane</location>
        <topology evidence="1">Multi-pass membrane protein</topology>
    </subcellularLocation>
</comment>
<gene>
    <name evidence="9" type="ORF">CTER_4681</name>
</gene>
<feature type="transmembrane region" description="Helical" evidence="8">
    <location>
        <begin position="21"/>
        <end position="39"/>
    </location>
</feature>
<feature type="transmembrane region" description="Helical" evidence="8">
    <location>
        <begin position="159"/>
        <end position="179"/>
    </location>
</feature>
<feature type="transmembrane region" description="Helical" evidence="8">
    <location>
        <begin position="135"/>
        <end position="153"/>
    </location>
</feature>
<dbReference type="PANTHER" id="PTHR36122:SF2">
    <property type="entry name" value="NICOTINAMIDE RIBOSIDE TRANSPORTER PNUC"/>
    <property type="match status" value="1"/>
</dbReference>
<organism evidence="9 10">
    <name type="scientific">Ruminiclostridium cellobioparum subsp. termitidis CT1112</name>
    <dbReference type="NCBI Taxonomy" id="1195236"/>
    <lineage>
        <taxon>Bacteria</taxon>
        <taxon>Bacillati</taxon>
        <taxon>Bacillota</taxon>
        <taxon>Clostridia</taxon>
        <taxon>Eubacteriales</taxon>
        <taxon>Oscillospiraceae</taxon>
        <taxon>Ruminiclostridium</taxon>
    </lineage>
</organism>
<dbReference type="AlphaFoldDB" id="S0FKC0"/>
<keyword evidence="7 8" id="KW-0472">Membrane</keyword>
<dbReference type="STRING" id="1195236.CTER_4681"/>
<feature type="transmembrane region" description="Helical" evidence="8">
    <location>
        <begin position="73"/>
        <end position="90"/>
    </location>
</feature>
<reference evidence="9 10" key="1">
    <citation type="journal article" date="2013" name="Genome Announc.">
        <title>Draft Genome Sequence of the Cellulolytic, Mesophilic, Anaerobic Bacterium Clostridium termitidis Strain CT1112 (DSM 5398).</title>
        <authorList>
            <person name="Lal S."/>
            <person name="Ramachandran U."/>
            <person name="Zhang X."/>
            <person name="Munir R."/>
            <person name="Sparling R."/>
            <person name="Levin D.B."/>
        </authorList>
    </citation>
    <scope>NUCLEOTIDE SEQUENCE [LARGE SCALE GENOMIC DNA]</scope>
    <source>
        <strain evidence="9 10">CT1112</strain>
    </source>
</reference>
<evidence type="ECO:0000256" key="6">
    <source>
        <dbReference type="ARBA" id="ARBA00022989"/>
    </source>
</evidence>
<evidence type="ECO:0000256" key="7">
    <source>
        <dbReference type="ARBA" id="ARBA00023136"/>
    </source>
</evidence>
<evidence type="ECO:0000256" key="2">
    <source>
        <dbReference type="ARBA" id="ARBA00006669"/>
    </source>
</evidence>
<keyword evidence="3" id="KW-0813">Transport</keyword>
<protein>
    <submittedName>
        <fullName evidence="9">Nicotinamide mononucleotide transporter PnuC</fullName>
    </submittedName>
</protein>
<dbReference type="Proteomes" id="UP000014155">
    <property type="component" value="Unassembled WGS sequence"/>
</dbReference>
<proteinExistence type="inferred from homology"/>
<dbReference type="PANTHER" id="PTHR36122">
    <property type="entry name" value="NICOTINAMIDE RIBOSIDE TRANSPORTER PNUC"/>
    <property type="match status" value="1"/>
</dbReference>
<feature type="transmembrane region" description="Helical" evidence="8">
    <location>
        <begin position="186"/>
        <end position="203"/>
    </location>
</feature>
<feature type="transmembrane region" description="Helical" evidence="8">
    <location>
        <begin position="96"/>
        <end position="114"/>
    </location>
</feature>
<dbReference type="InterPro" id="IPR006419">
    <property type="entry name" value="NMN_transpt_PnuC"/>
</dbReference>
<dbReference type="Pfam" id="PF04973">
    <property type="entry name" value="NMN_transporter"/>
    <property type="match status" value="1"/>
</dbReference>
<sequence length="237" mass="27152">MMKVENNTKPITKFVNFMTPFQWFEVLILIGFTTYFAAVDKESSALYLVINSLSAICGVFCVVLCAAGKKSQYYFGFVNIAAYIVIAMTGKYYGQVALNALYYLPTQFVGMYMWKKHMHEDVNAVKSKKMSLKQIGLYICGTVIGIISCQYILELLGGSQTWLDSTTLVISIIANALMVLRYKEQWILWIVVDIITVTMWVLAGDMIQVSMWSVYLMNAFYGFFMWSRMNKINIRNE</sequence>
<dbReference type="RefSeq" id="WP_004629909.1">
    <property type="nucleotide sequence ID" value="NZ_AORV01000065.1"/>
</dbReference>
<keyword evidence="10" id="KW-1185">Reference proteome</keyword>
<dbReference type="GO" id="GO:0034257">
    <property type="term" value="F:nicotinamide riboside transmembrane transporter activity"/>
    <property type="evidence" value="ECO:0007669"/>
    <property type="project" value="InterPro"/>
</dbReference>
<keyword evidence="4" id="KW-1003">Cell membrane</keyword>
<dbReference type="NCBIfam" id="TIGR01528">
    <property type="entry name" value="NMN_trans_PnuC"/>
    <property type="match status" value="1"/>
</dbReference>
<dbReference type="eggNOG" id="COG3201">
    <property type="taxonomic scope" value="Bacteria"/>
</dbReference>
<evidence type="ECO:0000256" key="1">
    <source>
        <dbReference type="ARBA" id="ARBA00004651"/>
    </source>
</evidence>
<feature type="transmembrane region" description="Helical" evidence="8">
    <location>
        <begin position="209"/>
        <end position="226"/>
    </location>
</feature>
<dbReference type="EMBL" id="AORV01000065">
    <property type="protein sequence ID" value="EMS69634.1"/>
    <property type="molecule type" value="Genomic_DNA"/>
</dbReference>
<accession>S0FKC0</accession>
<evidence type="ECO:0000256" key="4">
    <source>
        <dbReference type="ARBA" id="ARBA00022475"/>
    </source>
</evidence>
<feature type="transmembrane region" description="Helical" evidence="8">
    <location>
        <begin position="45"/>
        <end position="66"/>
    </location>
</feature>
<keyword evidence="6 8" id="KW-1133">Transmembrane helix</keyword>
<evidence type="ECO:0000256" key="8">
    <source>
        <dbReference type="SAM" id="Phobius"/>
    </source>
</evidence>